<dbReference type="Proteomes" id="UP000317638">
    <property type="component" value="Unassembled WGS sequence"/>
</dbReference>
<accession>A0A553JWN1</accession>
<dbReference type="AlphaFoldDB" id="A0A553JWN1"/>
<gene>
    <name evidence="2" type="ORF">FOJ82_13490</name>
</gene>
<evidence type="ECO:0000256" key="1">
    <source>
        <dbReference type="SAM" id="MobiDB-lite"/>
    </source>
</evidence>
<feature type="region of interest" description="Disordered" evidence="1">
    <location>
        <begin position="517"/>
        <end position="542"/>
    </location>
</feature>
<evidence type="ECO:0008006" key="4">
    <source>
        <dbReference type="Google" id="ProtNLM"/>
    </source>
</evidence>
<organism evidence="2 3">
    <name type="scientific">Tessaracoccus rhinocerotis</name>
    <dbReference type="NCBI Taxonomy" id="1689449"/>
    <lineage>
        <taxon>Bacteria</taxon>
        <taxon>Bacillati</taxon>
        <taxon>Actinomycetota</taxon>
        <taxon>Actinomycetes</taxon>
        <taxon>Propionibacteriales</taxon>
        <taxon>Propionibacteriaceae</taxon>
        <taxon>Tessaracoccus</taxon>
    </lineage>
</organism>
<protein>
    <recommendedName>
        <fullName evidence="4">Ryanodine receptor Ryr domain-containing protein</fullName>
    </recommendedName>
</protein>
<evidence type="ECO:0000313" key="3">
    <source>
        <dbReference type="Proteomes" id="UP000317638"/>
    </source>
</evidence>
<sequence>MVRNILGGGERDRRRLKKLLTSGRGVIALERAYLLSSDDRRNVARAEHLRNVLRELKQQHDYLPPPRIIVRVDRYRQARHYVTEQLQDWAPGPESAESSHQPVSAFISVIGRHQLTAQMLAQHIAERGQPDHVVVVGRTDLAEAFCDDYSTQRAAAGLLAASIQGPNDMAVRMLEFQSTKASLPDVVRVDDVPGLDELVRLQDEHRRTSVVITTVLDEQGLASLEDAALKLDGGSIRIFVLNESTSGLSEFPMLGTLHTFGLSLGGRRIERTPDPEELFTRDPLVGVPPDVWLRSARLASDAYGISYGPNSWVDDDPEARESNMRALRHVLWYLTSNGFEWVASRDVGIRADPVPPDLLDSFVEKEHENWVQFKRHHRWVGTKAETTDKKARENHLLFPWKDLPEDRRKTARTNTLGSVELVLQVLAVQGIHPVRIAPRRYVRSGEVRLVRTVGDAGESWTTETGQEMQAKPGDHVLSDGTREWTIGPEELAKTYRPVSADIWARTGEVTAQLAYPGETVESREGPQTAEAGQWRVTDDAGNSWLVPADKFEANYRPKPAAQ</sequence>
<name>A0A553JWN1_9ACTN</name>
<dbReference type="EMBL" id="VKKG01000006">
    <property type="protein sequence ID" value="TRY16881.1"/>
    <property type="molecule type" value="Genomic_DNA"/>
</dbReference>
<evidence type="ECO:0000313" key="2">
    <source>
        <dbReference type="EMBL" id="TRY16881.1"/>
    </source>
</evidence>
<proteinExistence type="predicted"/>
<comment type="caution">
    <text evidence="2">The sequence shown here is derived from an EMBL/GenBank/DDBJ whole genome shotgun (WGS) entry which is preliminary data.</text>
</comment>
<dbReference type="Gene3D" id="6.20.350.10">
    <property type="match status" value="1"/>
</dbReference>
<keyword evidence="3" id="KW-1185">Reference proteome</keyword>
<reference evidence="2 3" key="1">
    <citation type="submission" date="2019-07" db="EMBL/GenBank/DDBJ databases">
        <authorList>
            <person name="Zhou L.-Y."/>
        </authorList>
    </citation>
    <scope>NUCLEOTIDE SEQUENCE [LARGE SCALE GENOMIC DNA]</scope>
    <source>
        <strain evidence="2 3">YIM 101269</strain>
    </source>
</reference>